<dbReference type="Gene3D" id="3.60.10.10">
    <property type="entry name" value="Endonuclease/exonuclease/phosphatase"/>
    <property type="match status" value="1"/>
</dbReference>
<dbReference type="PANTHER" id="PTHR31286">
    <property type="entry name" value="GLYCINE-RICH CELL WALL STRUCTURAL PROTEIN 1.8-LIKE"/>
    <property type="match status" value="1"/>
</dbReference>
<protein>
    <recommendedName>
        <fullName evidence="2">DUF4283 domain-containing protein</fullName>
    </recommendedName>
</protein>
<keyword evidence="1" id="KW-0175">Coiled coil</keyword>
<reference evidence="3" key="1">
    <citation type="submission" date="2022-04" db="EMBL/GenBank/DDBJ databases">
        <title>Carnegiea gigantea Genome sequencing and assembly v2.</title>
        <authorList>
            <person name="Copetti D."/>
            <person name="Sanderson M.J."/>
            <person name="Burquez A."/>
            <person name="Wojciechowski M.F."/>
        </authorList>
    </citation>
    <scope>NUCLEOTIDE SEQUENCE</scope>
    <source>
        <strain evidence="3">SGP5-SGP5p</strain>
        <tissue evidence="3">Aerial part</tissue>
    </source>
</reference>
<dbReference type="EMBL" id="JAKOGI010001809">
    <property type="protein sequence ID" value="KAJ8423987.1"/>
    <property type="molecule type" value="Genomic_DNA"/>
</dbReference>
<dbReference type="Proteomes" id="UP001153076">
    <property type="component" value="Unassembled WGS sequence"/>
</dbReference>
<dbReference type="InterPro" id="IPR036691">
    <property type="entry name" value="Endo/exonu/phosph_ase_sf"/>
</dbReference>
<proteinExistence type="predicted"/>
<organism evidence="3 4">
    <name type="scientific">Carnegiea gigantea</name>
    <dbReference type="NCBI Taxonomy" id="171969"/>
    <lineage>
        <taxon>Eukaryota</taxon>
        <taxon>Viridiplantae</taxon>
        <taxon>Streptophyta</taxon>
        <taxon>Embryophyta</taxon>
        <taxon>Tracheophyta</taxon>
        <taxon>Spermatophyta</taxon>
        <taxon>Magnoliopsida</taxon>
        <taxon>eudicotyledons</taxon>
        <taxon>Gunneridae</taxon>
        <taxon>Pentapetalae</taxon>
        <taxon>Caryophyllales</taxon>
        <taxon>Cactineae</taxon>
        <taxon>Cactaceae</taxon>
        <taxon>Cactoideae</taxon>
        <taxon>Echinocereeae</taxon>
        <taxon>Carnegiea</taxon>
    </lineage>
</organism>
<keyword evidence="4" id="KW-1185">Reference proteome</keyword>
<sequence length="417" mass="47833">MALDLKKEWGKLKLEVLDADDTSSNHLDFQIALCLVGNLLTKTTFNADSLKNTLRNAWRPVNGLIVKDLNTNLFAFQFFSETDRDFVLNKGPWAFDVSVLLLKQMIGLEQPSEMNFSKANFWIKACYLLVKKKTYDFTASKFGDFVDVDEEDVLAIPLILVYDKLAKTRSKSKTDYSSMEAQLRTLLEQQIEAQNQKIAELRIEQQQMFAKIMTALEKDKDSNDEETIEAMKPHGKGVSPMSSKAPILPTYRPGPYQSSLPNSAPSKNLKVRVDIDVTKPLRRGDLLCGDGDEELRMNIRMKSVDYLNCGTDDPRWRFIGLYGWLETQNKLKTCELLLDLKNHSSLLWIVGGDFNEILFNMDKLGGPSKPQYLLDKFQDTLDAYDLFDLGFVRRQFTWWNGQSGQDYVEEQLDVYVF</sequence>
<dbReference type="AlphaFoldDB" id="A0A9Q1GR82"/>
<dbReference type="InterPro" id="IPR025558">
    <property type="entry name" value="DUF4283"/>
</dbReference>
<evidence type="ECO:0000313" key="4">
    <source>
        <dbReference type="Proteomes" id="UP001153076"/>
    </source>
</evidence>
<dbReference type="SUPFAM" id="SSF56219">
    <property type="entry name" value="DNase I-like"/>
    <property type="match status" value="1"/>
</dbReference>
<gene>
    <name evidence="3" type="ORF">Cgig2_009195</name>
</gene>
<feature type="domain" description="DUF4283" evidence="2">
    <location>
        <begin position="33"/>
        <end position="105"/>
    </location>
</feature>
<dbReference type="Pfam" id="PF14111">
    <property type="entry name" value="DUF4283"/>
    <property type="match status" value="1"/>
</dbReference>
<evidence type="ECO:0000313" key="3">
    <source>
        <dbReference type="EMBL" id="KAJ8423987.1"/>
    </source>
</evidence>
<comment type="caution">
    <text evidence="3">The sequence shown here is derived from an EMBL/GenBank/DDBJ whole genome shotgun (WGS) entry which is preliminary data.</text>
</comment>
<name>A0A9Q1GR82_9CARY</name>
<dbReference type="PANTHER" id="PTHR31286:SF167">
    <property type="entry name" value="OS09G0268800 PROTEIN"/>
    <property type="match status" value="1"/>
</dbReference>
<feature type="coiled-coil region" evidence="1">
    <location>
        <begin position="176"/>
        <end position="211"/>
    </location>
</feature>
<evidence type="ECO:0000256" key="1">
    <source>
        <dbReference type="SAM" id="Coils"/>
    </source>
</evidence>
<dbReference type="OrthoDB" id="994464at2759"/>
<accession>A0A9Q1GR82</accession>
<dbReference type="InterPro" id="IPR040256">
    <property type="entry name" value="At4g02000-like"/>
</dbReference>
<evidence type="ECO:0000259" key="2">
    <source>
        <dbReference type="Pfam" id="PF14111"/>
    </source>
</evidence>